<dbReference type="Pfam" id="PF00145">
    <property type="entry name" value="DNA_methylase"/>
    <property type="match status" value="1"/>
</dbReference>
<feature type="domain" description="PWWP" evidence="11">
    <location>
        <begin position="156"/>
        <end position="213"/>
    </location>
</feature>
<keyword evidence="6" id="KW-0479">Metal-binding</keyword>
<dbReference type="PROSITE" id="PS51533">
    <property type="entry name" value="ADD"/>
    <property type="match status" value="1"/>
</dbReference>
<accession>A0A085NQ95</accession>
<dbReference type="PANTHER" id="PTHR23068">
    <property type="entry name" value="DNA CYTOSINE-5- -METHYLTRANSFERASE 3-RELATED"/>
    <property type="match status" value="1"/>
</dbReference>
<dbReference type="PANTHER" id="PTHR23068:SF25">
    <property type="entry name" value="DNA (CYTOSINE-5)-METHYLTRANSFERASE DRM2"/>
    <property type="match status" value="1"/>
</dbReference>
<evidence type="ECO:0000259" key="12">
    <source>
        <dbReference type="PROSITE" id="PS51533"/>
    </source>
</evidence>
<evidence type="ECO:0000259" key="11">
    <source>
        <dbReference type="PROSITE" id="PS50812"/>
    </source>
</evidence>
<evidence type="ECO:0000256" key="7">
    <source>
        <dbReference type="ARBA" id="ARBA00022771"/>
    </source>
</evidence>
<dbReference type="GO" id="GO:0005634">
    <property type="term" value="C:nucleus"/>
    <property type="evidence" value="ECO:0007669"/>
    <property type="project" value="UniProtKB-SubCell"/>
</dbReference>
<dbReference type="InterPro" id="IPR029063">
    <property type="entry name" value="SAM-dependent_MTases_sf"/>
</dbReference>
<dbReference type="InterPro" id="IPR000313">
    <property type="entry name" value="PWWP_dom"/>
</dbReference>
<protein>
    <recommendedName>
        <fullName evidence="2">DNA (cytosine-5-)-methyltransferase</fullName>
        <ecNumber evidence="2">2.1.1.37</ecNumber>
    </recommendedName>
</protein>
<dbReference type="Pfam" id="PF00855">
    <property type="entry name" value="PWWP"/>
    <property type="match status" value="1"/>
</dbReference>
<name>A0A085NQ95_9BILA</name>
<evidence type="ECO:0000256" key="6">
    <source>
        <dbReference type="ARBA" id="ARBA00022723"/>
    </source>
</evidence>
<keyword evidence="8" id="KW-0862">Zinc</keyword>
<dbReference type="AlphaFoldDB" id="A0A085NQ95"/>
<evidence type="ECO:0000256" key="2">
    <source>
        <dbReference type="ARBA" id="ARBA00011975"/>
    </source>
</evidence>
<reference evidence="13" key="1">
    <citation type="journal article" date="2014" name="Nat. Genet.">
        <title>Genome and transcriptome of the porcine whipworm Trichuris suis.</title>
        <authorList>
            <person name="Jex A.R."/>
            <person name="Nejsum P."/>
            <person name="Schwarz E.M."/>
            <person name="Hu L."/>
            <person name="Young N.D."/>
            <person name="Hall R.S."/>
            <person name="Korhonen P.K."/>
            <person name="Liao S."/>
            <person name="Thamsborg S."/>
            <person name="Xia J."/>
            <person name="Xu P."/>
            <person name="Wang S."/>
            <person name="Scheerlinck J.P."/>
            <person name="Hofmann A."/>
            <person name="Sternberg P.W."/>
            <person name="Wang J."/>
            <person name="Gasser R.B."/>
        </authorList>
    </citation>
    <scope>NUCLEOTIDE SEQUENCE [LARGE SCALE GENOMIC DNA]</scope>
    <source>
        <strain evidence="13">DCEP-RM93F</strain>
    </source>
</reference>
<evidence type="ECO:0000256" key="4">
    <source>
        <dbReference type="ARBA" id="ARBA00022679"/>
    </source>
</evidence>
<evidence type="ECO:0000256" key="10">
    <source>
        <dbReference type="PROSITE-ProRule" id="PRU01016"/>
    </source>
</evidence>
<comment type="subcellular location">
    <subcellularLocation>
        <location evidence="1">Nucleus</location>
    </subcellularLocation>
</comment>
<evidence type="ECO:0000256" key="3">
    <source>
        <dbReference type="ARBA" id="ARBA00022603"/>
    </source>
</evidence>
<dbReference type="GO" id="GO:0032259">
    <property type="term" value="P:methylation"/>
    <property type="evidence" value="ECO:0007669"/>
    <property type="project" value="UniProtKB-KW"/>
</dbReference>
<proteinExistence type="inferred from homology"/>
<dbReference type="InterPro" id="IPR001525">
    <property type="entry name" value="C5_MeTfrase"/>
</dbReference>
<evidence type="ECO:0000256" key="5">
    <source>
        <dbReference type="ARBA" id="ARBA00022691"/>
    </source>
</evidence>
<organism evidence="13">
    <name type="scientific">Trichuris suis</name>
    <name type="common">pig whipworm</name>
    <dbReference type="NCBI Taxonomy" id="68888"/>
    <lineage>
        <taxon>Eukaryota</taxon>
        <taxon>Metazoa</taxon>
        <taxon>Ecdysozoa</taxon>
        <taxon>Nematoda</taxon>
        <taxon>Enoplea</taxon>
        <taxon>Dorylaimia</taxon>
        <taxon>Trichinellida</taxon>
        <taxon>Trichuridae</taxon>
        <taxon>Trichuris</taxon>
    </lineage>
</organism>
<dbReference type="CDD" id="cd11725">
    <property type="entry name" value="ADDz_Dnmt3"/>
    <property type="match status" value="1"/>
</dbReference>
<keyword evidence="9" id="KW-0539">Nucleus</keyword>
<dbReference type="PROSITE" id="PS51679">
    <property type="entry name" value="SAM_MT_C5"/>
    <property type="match status" value="1"/>
</dbReference>
<dbReference type="Gene3D" id="2.30.30.140">
    <property type="match status" value="1"/>
</dbReference>
<dbReference type="InterPro" id="IPR025766">
    <property type="entry name" value="ADD"/>
</dbReference>
<comment type="similarity">
    <text evidence="10">Belongs to the class I-like SAM-binding methyltransferase superfamily. C5-methyltransferase family.</text>
</comment>
<dbReference type="Gene3D" id="3.40.50.150">
    <property type="entry name" value="Vaccinia Virus protein VP39"/>
    <property type="match status" value="1"/>
</dbReference>
<dbReference type="GO" id="GO:0003886">
    <property type="term" value="F:DNA (cytosine-5-)-methyltransferase activity"/>
    <property type="evidence" value="ECO:0007669"/>
    <property type="project" value="UniProtKB-EC"/>
</dbReference>
<keyword evidence="5 10" id="KW-0949">S-adenosyl-L-methionine</keyword>
<feature type="domain" description="PHD-type" evidence="12">
    <location>
        <begin position="337"/>
        <end position="497"/>
    </location>
</feature>
<gene>
    <name evidence="13" type="ORF">M514_05353</name>
</gene>
<evidence type="ECO:0000256" key="1">
    <source>
        <dbReference type="ARBA" id="ARBA00004123"/>
    </source>
</evidence>
<dbReference type="EC" id="2.1.1.37" evidence="2"/>
<dbReference type="SUPFAM" id="SSF53335">
    <property type="entry name" value="S-adenosyl-L-methionine-dependent methyltransferases"/>
    <property type="match status" value="1"/>
</dbReference>
<keyword evidence="3 10" id="KW-0489">Methyltransferase</keyword>
<keyword evidence="4 10" id="KW-0808">Transferase</keyword>
<dbReference type="SUPFAM" id="SSF63748">
    <property type="entry name" value="Tudor/PWWP/MBT"/>
    <property type="match status" value="1"/>
</dbReference>
<dbReference type="CDD" id="cd05835">
    <property type="entry name" value="PWWP_DNMT3"/>
    <property type="match status" value="1"/>
</dbReference>
<dbReference type="Proteomes" id="UP000030758">
    <property type="component" value="Unassembled WGS sequence"/>
</dbReference>
<dbReference type="Gene3D" id="2.20.70.90">
    <property type="match status" value="1"/>
</dbReference>
<dbReference type="EMBL" id="KL367481">
    <property type="protein sequence ID" value="KFD71641.1"/>
    <property type="molecule type" value="Genomic_DNA"/>
</dbReference>
<evidence type="ECO:0000256" key="8">
    <source>
        <dbReference type="ARBA" id="ARBA00022833"/>
    </source>
</evidence>
<dbReference type="InterPro" id="IPR050390">
    <property type="entry name" value="C5-Methyltransferase"/>
</dbReference>
<sequence length="808" mass="91833">MMNGFVANVPLSRVEADLVNKRFEVLDPWLYYPITLTKERAASETFVRYVRFNDRKLSAFNRKRYSRQRPRVLLCQIALFDCFLRNKVLKQAPSFHCLFSASYCPFQAVRGYFLLAAVGCWVRMAPERVASTGTAMARKAPSSGAVSTNRKCPFKIGDVVWARLTNRSVWWPGIVIDPRSCGYELSERVWVLWLGDQRLSDVEPSQMKYIVEDFNACFRNRGSPSYHDSVRVALELFFMQLGLSCPNDPVTEALSGFSKSLNETIRRALDKNDHKTLPTFIQERLDEILSQADKEEEDEHGTVDRTADRLESIPVLEPVRKDVSPSTVVPRKRFFSWPGTNPEEIYRRCVLCSSPGNEDSPLSDHPFFFAKLCENCQVGETVVEFVLLFAIVVVSLKRPYKETYFVVDQDGKKEFCALCGSTGVLVVCESPNCSKTAFLSVYCTDCISTFGYSDLLNEVLRSDPWHCFNCSKKQLGILVVRPNWEQCLFALFNTVHISDDIDLTLIPEDKQPIRVLSLFDGLATGKVILDLLGLQIERYYCCEIDPDAMLVSRVNHPMNVEFLGDVRELSLAKLEEISPVDLLIGGSPCNDKLHTGSAGDSNVAVSDPEGTGILFFEYYRVLQNLLLINAKAKRNLFWLFENVASMRDCYKTVIDRFLGVRFSAKRPPALYDSRFFSPQNRARYFWGNIPGMYQANRAVTLAKAPILDDILTPNCGRKSKMARVRTITTRSNSLKQGRTFSLCPVEMDGRPDILWPTEIERLFGLPVHYTDVGGLPPSKRQKLIGQGWTIPVVKHIMRPLQNFFKRTS</sequence>
<evidence type="ECO:0000313" key="13">
    <source>
        <dbReference type="EMBL" id="KFD71641.1"/>
    </source>
</evidence>
<keyword evidence="7" id="KW-0863">Zinc-finger</keyword>
<dbReference type="GO" id="GO:0008270">
    <property type="term" value="F:zinc ion binding"/>
    <property type="evidence" value="ECO:0007669"/>
    <property type="project" value="UniProtKB-KW"/>
</dbReference>
<feature type="active site" evidence="10">
    <location>
        <position position="589"/>
    </location>
</feature>
<dbReference type="PROSITE" id="PS50812">
    <property type="entry name" value="PWWP"/>
    <property type="match status" value="1"/>
</dbReference>
<evidence type="ECO:0000256" key="9">
    <source>
        <dbReference type="ARBA" id="ARBA00023242"/>
    </source>
</evidence>